<keyword evidence="5 10" id="KW-0472">Membrane</keyword>
<keyword evidence="13" id="KW-1185">Reference proteome</keyword>
<evidence type="ECO:0000256" key="7">
    <source>
        <dbReference type="ARBA" id="ARBA00023288"/>
    </source>
</evidence>
<dbReference type="GO" id="GO:0019706">
    <property type="term" value="F:protein-cysteine S-palmitoyltransferase activity"/>
    <property type="evidence" value="ECO:0007669"/>
    <property type="project" value="UniProtKB-EC"/>
</dbReference>
<evidence type="ECO:0000256" key="10">
    <source>
        <dbReference type="RuleBase" id="RU079119"/>
    </source>
</evidence>
<reference evidence="12 13" key="1">
    <citation type="submission" date="2016-03" db="EMBL/GenBank/DDBJ databases">
        <authorList>
            <person name="Ploux O."/>
        </authorList>
    </citation>
    <scope>NUCLEOTIDE SEQUENCE [LARGE SCALE GENOMIC DNA]</scope>
    <source>
        <strain evidence="12 13">URUG2</strain>
    </source>
</reference>
<comment type="subcellular location">
    <subcellularLocation>
        <location evidence="1">Membrane</location>
        <topology evidence="1">Multi-pass membrane protein</topology>
    </subcellularLocation>
</comment>
<dbReference type="Pfam" id="PF01529">
    <property type="entry name" value="DHHC"/>
    <property type="match status" value="1"/>
</dbReference>
<dbReference type="PANTHER" id="PTHR22883:SF480">
    <property type="entry name" value="PALMITOYLTRANSFERASE SWF1"/>
    <property type="match status" value="1"/>
</dbReference>
<organism evidence="12 13">
    <name type="scientific">Ramularia collo-cygni</name>
    <dbReference type="NCBI Taxonomy" id="112498"/>
    <lineage>
        <taxon>Eukaryota</taxon>
        <taxon>Fungi</taxon>
        <taxon>Dikarya</taxon>
        <taxon>Ascomycota</taxon>
        <taxon>Pezizomycotina</taxon>
        <taxon>Dothideomycetes</taxon>
        <taxon>Dothideomycetidae</taxon>
        <taxon>Mycosphaerellales</taxon>
        <taxon>Mycosphaerellaceae</taxon>
        <taxon>Ramularia</taxon>
    </lineage>
</organism>
<dbReference type="PROSITE" id="PS50216">
    <property type="entry name" value="DHHC"/>
    <property type="match status" value="1"/>
</dbReference>
<dbReference type="AlphaFoldDB" id="A0A2D3V4T9"/>
<feature type="transmembrane region" description="Helical" evidence="10">
    <location>
        <begin position="7"/>
        <end position="24"/>
    </location>
</feature>
<dbReference type="GO" id="GO:0016020">
    <property type="term" value="C:membrane"/>
    <property type="evidence" value="ECO:0007669"/>
    <property type="project" value="UniProtKB-SubCell"/>
</dbReference>
<feature type="transmembrane region" description="Helical" evidence="10">
    <location>
        <begin position="79"/>
        <end position="101"/>
    </location>
</feature>
<comment type="catalytic activity">
    <reaction evidence="9 10">
        <text>L-cysteinyl-[protein] + hexadecanoyl-CoA = S-hexadecanoyl-L-cysteinyl-[protein] + CoA</text>
        <dbReference type="Rhea" id="RHEA:36683"/>
        <dbReference type="Rhea" id="RHEA-COMP:10131"/>
        <dbReference type="Rhea" id="RHEA-COMP:11032"/>
        <dbReference type="ChEBI" id="CHEBI:29950"/>
        <dbReference type="ChEBI" id="CHEBI:57287"/>
        <dbReference type="ChEBI" id="CHEBI:57379"/>
        <dbReference type="ChEBI" id="CHEBI:74151"/>
        <dbReference type="EC" id="2.3.1.225"/>
    </reaction>
</comment>
<keyword evidence="8 10" id="KW-0012">Acyltransferase</keyword>
<dbReference type="STRING" id="112498.A0A2D3V4T9"/>
<dbReference type="GO" id="GO:0005794">
    <property type="term" value="C:Golgi apparatus"/>
    <property type="evidence" value="ECO:0007669"/>
    <property type="project" value="TreeGrafter"/>
</dbReference>
<protein>
    <recommendedName>
        <fullName evidence="10">Palmitoyltransferase</fullName>
        <ecNumber evidence="10">2.3.1.225</ecNumber>
    </recommendedName>
</protein>
<gene>
    <name evidence="12" type="ORF">RCC_11025</name>
</gene>
<evidence type="ECO:0000313" key="13">
    <source>
        <dbReference type="Proteomes" id="UP000225277"/>
    </source>
</evidence>
<keyword evidence="7" id="KW-0449">Lipoprotein</keyword>
<evidence type="ECO:0000256" key="9">
    <source>
        <dbReference type="ARBA" id="ARBA00048048"/>
    </source>
</evidence>
<sequence length="401" mass="45451">MGALRNIALAVLTISFFTFVAFFGRLPALRKTPIGWLYRLLCLQIPRGLGAVDASLTGGRIGRKSQRLGNYLFYEKNPVVLILFLFLLTASASMFLWSSVLRLPKNLLVPLPLLVSLPYVFTYLSVTGTAHHISRQNHSARMLDYPFDHVLFRPQTVCRTCNLVKPARSKHCGFCGVCVAKCDHHCPWVNNCLGRGNYRHFLALLLSIGVLEIYGAYLSWWLLRPHLKVNPAHSFFSRARLDDLAHVFVLAVDKGGISIAGVGLLAASTASLPLGLLAYHLYLIWAGMTTNESQKWSEWKEDMHDGYVFRANVNDLRAHNEQRNVRDGDGNRQQNPALHGLEAQENVVWPISSDQVLVRTNDGKPPRRQDALWTRVWDTRDVDNIYDLGWYENFRQVFLGH</sequence>
<evidence type="ECO:0000256" key="4">
    <source>
        <dbReference type="ARBA" id="ARBA00022989"/>
    </source>
</evidence>
<keyword evidence="6" id="KW-0564">Palmitate</keyword>
<name>A0A2D3V4T9_9PEZI</name>
<evidence type="ECO:0000256" key="1">
    <source>
        <dbReference type="ARBA" id="ARBA00004141"/>
    </source>
</evidence>
<evidence type="ECO:0000259" key="11">
    <source>
        <dbReference type="Pfam" id="PF01529"/>
    </source>
</evidence>
<dbReference type="EC" id="2.3.1.225" evidence="10"/>
<dbReference type="Proteomes" id="UP000225277">
    <property type="component" value="Unassembled WGS sequence"/>
</dbReference>
<feature type="transmembrane region" description="Helical" evidence="10">
    <location>
        <begin position="201"/>
        <end position="223"/>
    </location>
</feature>
<keyword evidence="2 10" id="KW-0808">Transferase</keyword>
<dbReference type="EMBL" id="FJUY01000026">
    <property type="protein sequence ID" value="CZT25297.1"/>
    <property type="molecule type" value="Genomic_DNA"/>
</dbReference>
<dbReference type="InterPro" id="IPR039859">
    <property type="entry name" value="PFA4/ZDH16/20/ERF2-like"/>
</dbReference>
<proteinExistence type="inferred from homology"/>
<evidence type="ECO:0000313" key="12">
    <source>
        <dbReference type="EMBL" id="CZT25297.1"/>
    </source>
</evidence>
<dbReference type="InterPro" id="IPR001594">
    <property type="entry name" value="Palmitoyltrfase_DHHC"/>
</dbReference>
<keyword evidence="4 10" id="KW-1133">Transmembrane helix</keyword>
<evidence type="ECO:0000256" key="8">
    <source>
        <dbReference type="ARBA" id="ARBA00023315"/>
    </source>
</evidence>
<feature type="domain" description="Palmitoyltransferase DHHC" evidence="11">
    <location>
        <begin position="155"/>
        <end position="296"/>
    </location>
</feature>
<accession>A0A2D3V4T9</accession>
<evidence type="ECO:0000256" key="2">
    <source>
        <dbReference type="ARBA" id="ARBA00022679"/>
    </source>
</evidence>
<comment type="domain">
    <text evidence="10">The DHHC domain is required for palmitoyltransferase activity.</text>
</comment>
<evidence type="ECO:0000256" key="6">
    <source>
        <dbReference type="ARBA" id="ARBA00023139"/>
    </source>
</evidence>
<dbReference type="PANTHER" id="PTHR22883">
    <property type="entry name" value="ZINC FINGER DHHC DOMAIN CONTAINING PROTEIN"/>
    <property type="match status" value="1"/>
</dbReference>
<dbReference type="RefSeq" id="XP_023632020.1">
    <property type="nucleotide sequence ID" value="XM_023776252.1"/>
</dbReference>
<comment type="similarity">
    <text evidence="10">Belongs to the DHHC palmitoyltransferase family.</text>
</comment>
<evidence type="ECO:0000256" key="5">
    <source>
        <dbReference type="ARBA" id="ARBA00023136"/>
    </source>
</evidence>
<dbReference type="OrthoDB" id="9909019at2759"/>
<feature type="transmembrane region" description="Helical" evidence="10">
    <location>
        <begin position="257"/>
        <end position="285"/>
    </location>
</feature>
<dbReference type="GO" id="GO:0006612">
    <property type="term" value="P:protein targeting to membrane"/>
    <property type="evidence" value="ECO:0007669"/>
    <property type="project" value="TreeGrafter"/>
</dbReference>
<evidence type="ECO:0000256" key="3">
    <source>
        <dbReference type="ARBA" id="ARBA00022692"/>
    </source>
</evidence>
<dbReference type="GeneID" id="35606058"/>
<keyword evidence="3 10" id="KW-0812">Transmembrane</keyword>
<dbReference type="GO" id="GO:0005783">
    <property type="term" value="C:endoplasmic reticulum"/>
    <property type="evidence" value="ECO:0007669"/>
    <property type="project" value="TreeGrafter"/>
</dbReference>